<comment type="caution">
    <text evidence="2">The sequence shown here is derived from an EMBL/GenBank/DDBJ whole genome shotgun (WGS) entry which is preliminary data.</text>
</comment>
<protein>
    <recommendedName>
        <fullName evidence="1">Rhodanese domain-containing protein</fullName>
    </recommendedName>
</protein>
<dbReference type="GeneID" id="64053245"/>
<name>A0A2H6CLB6_TETHA</name>
<dbReference type="SUPFAM" id="SSF52821">
    <property type="entry name" value="Rhodanese/Cell cycle control phosphatase"/>
    <property type="match status" value="1"/>
</dbReference>
<dbReference type="CDD" id="cd00158">
    <property type="entry name" value="RHOD"/>
    <property type="match status" value="1"/>
</dbReference>
<feature type="domain" description="Rhodanese" evidence="1">
    <location>
        <begin position="18"/>
        <end position="101"/>
    </location>
</feature>
<gene>
    <name evidence="2" type="ORF">TEHN7118_0129</name>
</gene>
<dbReference type="InterPro" id="IPR050229">
    <property type="entry name" value="GlpE_sulfurtransferase"/>
</dbReference>
<proteinExistence type="predicted"/>
<dbReference type="PROSITE" id="PS50206">
    <property type="entry name" value="RHODANESE_3"/>
    <property type="match status" value="1"/>
</dbReference>
<sequence>MDLMYPSITVKELKEILQNEAITILDVQETEDFEKYHIEGATNLPIGEFVTEAENLRKDLTYYVISKAGVRTVRACDYLASLGYDVVNIQGGLNAWQNLNNS</sequence>
<dbReference type="PANTHER" id="PTHR43031:SF17">
    <property type="entry name" value="SULFURTRANSFERASE YTWF-RELATED"/>
    <property type="match status" value="1"/>
</dbReference>
<dbReference type="EMBL" id="BDEC01000005">
    <property type="protein sequence ID" value="GBD67323.1"/>
    <property type="molecule type" value="Genomic_DNA"/>
</dbReference>
<dbReference type="Gene3D" id="3.40.250.10">
    <property type="entry name" value="Rhodanese-like domain"/>
    <property type="match status" value="1"/>
</dbReference>
<dbReference type="InterPro" id="IPR036873">
    <property type="entry name" value="Rhodanese-like_dom_sf"/>
</dbReference>
<evidence type="ECO:0000313" key="3">
    <source>
        <dbReference type="Proteomes" id="UP000236214"/>
    </source>
</evidence>
<reference evidence="2 3" key="1">
    <citation type="submission" date="2016-05" db="EMBL/GenBank/DDBJ databases">
        <title>Whole genome sequencing of Tetragenococcus halophilus subsp. halophilus NISL 7118.</title>
        <authorList>
            <person name="Shiwa Y."/>
            <person name="Nishimura I."/>
            <person name="Yoshikawa H."/>
            <person name="Koyama Y."/>
            <person name="Oguma T."/>
        </authorList>
    </citation>
    <scope>NUCLEOTIDE SEQUENCE [LARGE SCALE GENOMIC DNA]</scope>
    <source>
        <strain evidence="2 3">NISL 7118</strain>
    </source>
</reference>
<keyword evidence="3" id="KW-1185">Reference proteome</keyword>
<dbReference type="RefSeq" id="WP_231960502.1">
    <property type="nucleotide sequence ID" value="NZ_BDEB01000035.1"/>
</dbReference>
<evidence type="ECO:0000259" key="1">
    <source>
        <dbReference type="PROSITE" id="PS50206"/>
    </source>
</evidence>
<dbReference type="PANTHER" id="PTHR43031">
    <property type="entry name" value="FAD-DEPENDENT OXIDOREDUCTASE"/>
    <property type="match status" value="1"/>
</dbReference>
<dbReference type="Proteomes" id="UP000236214">
    <property type="component" value="Unassembled WGS sequence"/>
</dbReference>
<dbReference type="SMART" id="SM00450">
    <property type="entry name" value="RHOD"/>
    <property type="match status" value="1"/>
</dbReference>
<dbReference type="AlphaFoldDB" id="A0A2H6CLB6"/>
<accession>A0A2H6CLB6</accession>
<evidence type="ECO:0000313" key="2">
    <source>
        <dbReference type="EMBL" id="GBD67323.1"/>
    </source>
</evidence>
<organism evidence="2 3">
    <name type="scientific">Tetragenococcus halophilus subsp. halophilus</name>
    <dbReference type="NCBI Taxonomy" id="1513897"/>
    <lineage>
        <taxon>Bacteria</taxon>
        <taxon>Bacillati</taxon>
        <taxon>Bacillota</taxon>
        <taxon>Bacilli</taxon>
        <taxon>Lactobacillales</taxon>
        <taxon>Enterococcaceae</taxon>
        <taxon>Tetragenococcus</taxon>
    </lineage>
</organism>
<dbReference type="InterPro" id="IPR001763">
    <property type="entry name" value="Rhodanese-like_dom"/>
</dbReference>
<dbReference type="Pfam" id="PF00581">
    <property type="entry name" value="Rhodanese"/>
    <property type="match status" value="1"/>
</dbReference>